<dbReference type="SUPFAM" id="SSF52540">
    <property type="entry name" value="P-loop containing nucleoside triphosphate hydrolases"/>
    <property type="match status" value="1"/>
</dbReference>
<dbReference type="PANTHER" id="PTHR47117">
    <property type="entry name" value="STAR-RELATED LIPID TRANSFER PROTEIN 9"/>
    <property type="match status" value="1"/>
</dbReference>
<sequence>MTKYDITLINPKAKETKHFCFDRCFNSSNKSDANFYTNQETLYDEVGKEVLDHSFQGFNTCLFAYGQTGSGKSYTMMGTENDVGVIPRFCKDLFKKIENFKTADLNHSFSVSASYMEIYNEKVIDLLNPFPNNKKKLRIREHPNFGPYVEDLSKVLVNSHSEITLLIENGNKSRTIATTNMNQNSSRSHTIFTIVLLHHYDNKETGMLSEKQSRICLVDLAGSERTNLTGSTGIRFKEGTNINKSLTTLGKVINNLTEDKNSGKKSHIPYRDSVLTWLLKDNLGGNSKTVMLASISPAAIHYDETISTLRYAERAKRIINKAVVNEDPNIRMVRELKEEVNRLKEVISSFTAPPADRSALELELAGISLDEVSMLRDQLNTSEKLMKELLLSYEEKLEQTKVLKREREIALHNAGVTSIGFLSTLHLPHLVNLNEDPLLSECLVYNVGEGVTNVVHVQSDNASSFIENRIEISGEYIMPLHCFFQSIKFDCEPPQYSVSLVPTKDALVFVNGVLITEATPLYHGDRIILGDHHVYRFVQPNAASNKFRRDSIISQSATQNSGTSSTNSYYSDTSSNKRIIDWNYAVEELNKVNMESGNIERFFKSPRRSLFSDDDVSSICTSTYDSVIDDTIFIDNDCFPNSFQQDCEATSPIFSSPNVFSQKTLRSRRSMLQINNRSQINRKLSFLSLDADANITDCSTDRFLQNLERKAHIKRLILSQIHSNFYDYLVETILSFLPLLKEANVIALEGKKKVVYNFCIVHRSMAYNFVEGSFWDGKKELERRFFPNFSDVPQVKVKVFDARHNSLYYWSLSTFKEKVQVMRQVFNAEPNKVDDNLNFCEIFYESVQNRPSFQPIGFSKLFKFNLFAHIPREGKLPVFEANGAEVLGYIRILLNPVPFSKSISNSKCVDSRCYEISIIELNGISENFFTQVHVQFKYFNQKSKKMEFCSTDLTKNFGNKTIKFDFFKVVSLVDEDIVFEIFGKPIKLVENVIEQELLNPDLISERSMSFSAETFDLSDNCKLDFQKHDVLVQMSILELSADSGKFNCIPYKISEKSGDDGEFFLKQGVQRRISVKLSHVSGREFPWRCVKSISLGNIRTVPNSKKNEVTRSNLPNLNKSAESMDNLISLKVPTQQIIESQRNGNTSIQVTLPWDSSLHENINLNRITATGEKIYIDIFIEADLEPLPPYSSSSDDNDNKKSREVGPVKFNFCFGVNVISRNSKINTNLHSSKLFTFLNSFGAPTNSLTRPRYKNVKSLIFAVFVKLKKNKSKLDLNKGYVRGEEILHGWPKFPLEIIEEYFLVKKKLTKKFQVEETKQYLQFKEFDDVDKCNTTAKNGEGYVDDGKKKINDVLLKDTSFLPGFNAQIEVLKNYECVENYPSCRDISDFSLRDTKSKTTAEDQINEIDLNAKNANIFAKRSDLILVKKVFELWNKESKQNIFNFCSANATGNQDVKAPVWEIKSQKIELSSNLICGSGWLNTPLGEQEESFDEKKKESATERWIKRYCVLQRPYFHIYESSDQVNGQLLSIPLSEVTVQFSIELWKTLQRPYTFALYTTSPGFSTIFQAASEQDMFFWISIIDPLYYSAMISSKNNKIKNS</sequence>
<keyword evidence="13" id="KW-1185">Reference proteome</keyword>
<dbReference type="Gene3D" id="6.10.250.2520">
    <property type="match status" value="1"/>
</dbReference>
<keyword evidence="8" id="KW-0206">Cytoskeleton</keyword>
<dbReference type="Gene3D" id="2.30.29.30">
    <property type="entry name" value="Pleckstrin-homology domain (PH domain)/Phosphotyrosine-binding domain (PTB)"/>
    <property type="match status" value="1"/>
</dbReference>
<evidence type="ECO:0000256" key="8">
    <source>
        <dbReference type="ARBA" id="ARBA00023212"/>
    </source>
</evidence>
<dbReference type="InterPro" id="IPR001752">
    <property type="entry name" value="Kinesin_motor_dom"/>
</dbReference>
<dbReference type="PROSITE" id="PS00411">
    <property type="entry name" value="KINESIN_MOTOR_1"/>
    <property type="match status" value="1"/>
</dbReference>
<evidence type="ECO:0000256" key="7">
    <source>
        <dbReference type="ARBA" id="ARBA00023175"/>
    </source>
</evidence>
<evidence type="ECO:0000256" key="9">
    <source>
        <dbReference type="PROSITE-ProRule" id="PRU00283"/>
    </source>
</evidence>
<dbReference type="Pfam" id="PF00225">
    <property type="entry name" value="Kinesin"/>
    <property type="match status" value="1"/>
</dbReference>
<evidence type="ECO:0000256" key="5">
    <source>
        <dbReference type="ARBA" id="ARBA00022840"/>
    </source>
</evidence>
<proteinExistence type="inferred from homology"/>
<dbReference type="InterPro" id="IPR032405">
    <property type="entry name" value="Kinesin_assoc"/>
</dbReference>
<keyword evidence="7 9" id="KW-0505">Motor protein</keyword>
<dbReference type="FunFam" id="3.40.850.10:FF:000167">
    <property type="entry name" value="Uncharacterized protein"/>
    <property type="match status" value="1"/>
</dbReference>
<feature type="domain" description="Kinesin motor" evidence="11">
    <location>
        <begin position="1"/>
        <end position="318"/>
    </location>
</feature>
<dbReference type="GO" id="GO:0010970">
    <property type="term" value="P:transport along microtubule"/>
    <property type="evidence" value="ECO:0007669"/>
    <property type="project" value="UniProtKB-ARBA"/>
</dbReference>
<organism evidence="12 13">
    <name type="scientific">Clydaea vesicula</name>
    <dbReference type="NCBI Taxonomy" id="447962"/>
    <lineage>
        <taxon>Eukaryota</taxon>
        <taxon>Fungi</taxon>
        <taxon>Fungi incertae sedis</taxon>
        <taxon>Chytridiomycota</taxon>
        <taxon>Chytridiomycota incertae sedis</taxon>
        <taxon>Chytridiomycetes</taxon>
        <taxon>Lobulomycetales</taxon>
        <taxon>Lobulomycetaceae</taxon>
        <taxon>Clydaea</taxon>
    </lineage>
</organism>
<evidence type="ECO:0000259" key="11">
    <source>
        <dbReference type="PROSITE" id="PS50067"/>
    </source>
</evidence>
<comment type="similarity">
    <text evidence="9">Belongs to the TRAFAC class myosin-kinesin ATPase superfamily. Kinesin family.</text>
</comment>
<dbReference type="SUPFAM" id="SSF50729">
    <property type="entry name" value="PH domain-like"/>
    <property type="match status" value="1"/>
</dbReference>
<dbReference type="InterPro" id="IPR027417">
    <property type="entry name" value="P-loop_NTPase"/>
</dbReference>
<accession>A0AAD5XY48</accession>
<evidence type="ECO:0000313" key="13">
    <source>
        <dbReference type="Proteomes" id="UP001211065"/>
    </source>
</evidence>
<dbReference type="Pfam" id="PF00169">
    <property type="entry name" value="PH"/>
    <property type="match status" value="1"/>
</dbReference>
<dbReference type="InterPro" id="IPR036961">
    <property type="entry name" value="Kinesin_motor_dom_sf"/>
</dbReference>
<keyword evidence="3" id="KW-0493">Microtubule</keyword>
<dbReference type="Proteomes" id="UP001211065">
    <property type="component" value="Unassembled WGS sequence"/>
</dbReference>
<dbReference type="Gene3D" id="2.60.200.20">
    <property type="match status" value="1"/>
</dbReference>
<dbReference type="GO" id="GO:0005874">
    <property type="term" value="C:microtubule"/>
    <property type="evidence" value="ECO:0007669"/>
    <property type="project" value="UniProtKB-KW"/>
</dbReference>
<dbReference type="SMART" id="SM00233">
    <property type="entry name" value="PH"/>
    <property type="match status" value="1"/>
</dbReference>
<dbReference type="InterPro" id="IPR011993">
    <property type="entry name" value="PH-like_dom_sf"/>
</dbReference>
<evidence type="ECO:0000313" key="12">
    <source>
        <dbReference type="EMBL" id="KAJ3225554.1"/>
    </source>
</evidence>
<protein>
    <submittedName>
        <fullName evidence="12">Kinesin-like protein Klp8</fullName>
    </submittedName>
</protein>
<dbReference type="PROSITE" id="PS50003">
    <property type="entry name" value="PH_DOMAIN"/>
    <property type="match status" value="1"/>
</dbReference>
<dbReference type="GO" id="GO:0008017">
    <property type="term" value="F:microtubule binding"/>
    <property type="evidence" value="ECO:0007669"/>
    <property type="project" value="InterPro"/>
</dbReference>
<dbReference type="InterPro" id="IPR022164">
    <property type="entry name" value="Kinesin-like"/>
</dbReference>
<dbReference type="Pfam" id="PF12473">
    <property type="entry name" value="DUF3694"/>
    <property type="match status" value="1"/>
</dbReference>
<comment type="subcellular location">
    <subcellularLocation>
        <location evidence="1">Cytoplasm</location>
        <location evidence="1">Cytoskeleton</location>
    </subcellularLocation>
</comment>
<dbReference type="PRINTS" id="PR00380">
    <property type="entry name" value="KINESINHEAVY"/>
</dbReference>
<dbReference type="InterPro" id="IPR019821">
    <property type="entry name" value="Kinesin_motor_CS"/>
</dbReference>
<dbReference type="SMART" id="SM00129">
    <property type="entry name" value="KISc"/>
    <property type="match status" value="1"/>
</dbReference>
<evidence type="ECO:0000256" key="4">
    <source>
        <dbReference type="ARBA" id="ARBA00022741"/>
    </source>
</evidence>
<evidence type="ECO:0000256" key="3">
    <source>
        <dbReference type="ARBA" id="ARBA00022701"/>
    </source>
</evidence>
<feature type="domain" description="PH" evidence="10">
    <location>
        <begin position="1485"/>
        <end position="1587"/>
    </location>
</feature>
<evidence type="ECO:0000259" key="10">
    <source>
        <dbReference type="PROSITE" id="PS50003"/>
    </source>
</evidence>
<comment type="caution">
    <text evidence="12">The sequence shown here is derived from an EMBL/GenBank/DDBJ whole genome shotgun (WGS) entry which is preliminary data.</text>
</comment>
<dbReference type="PROSITE" id="PS50067">
    <property type="entry name" value="KINESIN_MOTOR_2"/>
    <property type="match status" value="1"/>
</dbReference>
<reference evidence="12" key="1">
    <citation type="submission" date="2020-05" db="EMBL/GenBank/DDBJ databases">
        <title>Phylogenomic resolution of chytrid fungi.</title>
        <authorList>
            <person name="Stajich J.E."/>
            <person name="Amses K."/>
            <person name="Simmons R."/>
            <person name="Seto K."/>
            <person name="Myers J."/>
            <person name="Bonds A."/>
            <person name="Quandt C.A."/>
            <person name="Barry K."/>
            <person name="Liu P."/>
            <person name="Grigoriev I."/>
            <person name="Longcore J.E."/>
            <person name="James T.Y."/>
        </authorList>
    </citation>
    <scope>NUCLEOTIDE SEQUENCE</scope>
    <source>
        <strain evidence="12">JEL0476</strain>
    </source>
</reference>
<evidence type="ECO:0000256" key="6">
    <source>
        <dbReference type="ARBA" id="ARBA00023054"/>
    </source>
</evidence>
<dbReference type="SUPFAM" id="SSF49879">
    <property type="entry name" value="SMAD/FHA domain"/>
    <property type="match status" value="1"/>
</dbReference>
<dbReference type="GO" id="GO:0005524">
    <property type="term" value="F:ATP binding"/>
    <property type="evidence" value="ECO:0007669"/>
    <property type="project" value="UniProtKB-UniRule"/>
</dbReference>
<dbReference type="GO" id="GO:0003777">
    <property type="term" value="F:microtubule motor activity"/>
    <property type="evidence" value="ECO:0007669"/>
    <property type="project" value="InterPro"/>
</dbReference>
<keyword evidence="5 9" id="KW-0067">ATP-binding</keyword>
<dbReference type="InterPro" id="IPR001849">
    <property type="entry name" value="PH_domain"/>
</dbReference>
<evidence type="ECO:0000256" key="1">
    <source>
        <dbReference type="ARBA" id="ARBA00004245"/>
    </source>
</evidence>
<feature type="binding site" evidence="9">
    <location>
        <begin position="66"/>
        <end position="73"/>
    </location>
    <ligand>
        <name>ATP</name>
        <dbReference type="ChEBI" id="CHEBI:30616"/>
    </ligand>
</feature>
<dbReference type="InterPro" id="IPR008984">
    <property type="entry name" value="SMAD_FHA_dom_sf"/>
</dbReference>
<keyword evidence="4 9" id="KW-0547">Nucleotide-binding</keyword>
<keyword evidence="2" id="KW-0963">Cytoplasm</keyword>
<dbReference type="Gene3D" id="3.40.850.10">
    <property type="entry name" value="Kinesin motor domain"/>
    <property type="match status" value="1"/>
</dbReference>
<evidence type="ECO:0000256" key="2">
    <source>
        <dbReference type="ARBA" id="ARBA00022490"/>
    </source>
</evidence>
<keyword evidence="6" id="KW-0175">Coiled coil</keyword>
<gene>
    <name evidence="12" type="primary">KLP8</name>
    <name evidence="12" type="ORF">HK099_006588</name>
</gene>
<name>A0AAD5XY48_9FUNG</name>
<dbReference type="EMBL" id="JADGJW010000058">
    <property type="protein sequence ID" value="KAJ3225554.1"/>
    <property type="molecule type" value="Genomic_DNA"/>
</dbReference>
<dbReference type="Pfam" id="PF16183">
    <property type="entry name" value="Kinesin_assoc"/>
    <property type="match status" value="2"/>
</dbReference>